<evidence type="ECO:0000256" key="1">
    <source>
        <dbReference type="SAM" id="MobiDB-lite"/>
    </source>
</evidence>
<organism evidence="2 3">
    <name type="scientific">Candidatus Roizmanbacteria bacterium RIFCSPLOWO2_02_FULL_38_10</name>
    <dbReference type="NCBI Taxonomy" id="1802074"/>
    <lineage>
        <taxon>Bacteria</taxon>
        <taxon>Candidatus Roizmaniibacteriota</taxon>
    </lineage>
</organism>
<accession>A0A1F7JKN5</accession>
<dbReference type="Proteomes" id="UP000176376">
    <property type="component" value="Unassembled WGS sequence"/>
</dbReference>
<evidence type="ECO:0000313" key="2">
    <source>
        <dbReference type="EMBL" id="OGK56160.1"/>
    </source>
</evidence>
<comment type="caution">
    <text evidence="2">The sequence shown here is derived from an EMBL/GenBank/DDBJ whole genome shotgun (WGS) entry which is preliminary data.</text>
</comment>
<dbReference type="EMBL" id="MGAY01000046">
    <property type="protein sequence ID" value="OGK56160.1"/>
    <property type="molecule type" value="Genomic_DNA"/>
</dbReference>
<proteinExistence type="predicted"/>
<protein>
    <submittedName>
        <fullName evidence="2">Uncharacterized protein</fullName>
    </submittedName>
</protein>
<evidence type="ECO:0000313" key="3">
    <source>
        <dbReference type="Proteomes" id="UP000176376"/>
    </source>
</evidence>
<name>A0A1F7JKN5_9BACT</name>
<feature type="region of interest" description="Disordered" evidence="1">
    <location>
        <begin position="1"/>
        <end position="25"/>
    </location>
</feature>
<reference evidence="2 3" key="1">
    <citation type="journal article" date="2016" name="Nat. Commun.">
        <title>Thousands of microbial genomes shed light on interconnected biogeochemical processes in an aquifer system.</title>
        <authorList>
            <person name="Anantharaman K."/>
            <person name="Brown C.T."/>
            <person name="Hug L.A."/>
            <person name="Sharon I."/>
            <person name="Castelle C.J."/>
            <person name="Probst A.J."/>
            <person name="Thomas B.C."/>
            <person name="Singh A."/>
            <person name="Wilkins M.J."/>
            <person name="Karaoz U."/>
            <person name="Brodie E.L."/>
            <person name="Williams K.H."/>
            <person name="Hubbard S.S."/>
            <person name="Banfield J.F."/>
        </authorList>
    </citation>
    <scope>NUCLEOTIDE SEQUENCE [LARGE SCALE GENOMIC DNA]</scope>
</reference>
<gene>
    <name evidence="2" type="ORF">A3J15_02870</name>
</gene>
<dbReference type="STRING" id="1802074.A3J15_02870"/>
<feature type="compositionally biased region" description="Polar residues" evidence="1">
    <location>
        <begin position="1"/>
        <end position="12"/>
    </location>
</feature>
<sequence>MPYQEKTSTSLGPDQRPQGHETHSASNLHVIELTSDWFLPERHQFTFGCSDRYADLLIDQAGDNPWPPVKTNNIVHWDLTDPTADYEARECTSNMLHTLIRKEYGEDMPFHFFVGTLDDVATIGSNARLTSESAKSAVAYAIVEDAQMGHEQHRISYPAFDERIRGSGTETLFLASVIDQLFTTPTYQGASRGKIVLPTAISPDGKAEIDKWLKANDPFENYYRAVATNNESASDSLKQSDCLSNRAKYIFEGLEQAGLAHCLTPIDRMAITLGLRYAGTVDREWHVYNNDTPVSVRQYEIWRDVWDIIPPEALHEALSIDASSI</sequence>
<dbReference type="AlphaFoldDB" id="A0A1F7JKN5"/>